<evidence type="ECO:0000313" key="3">
    <source>
        <dbReference type="Proteomes" id="UP000017396"/>
    </source>
</evidence>
<evidence type="ECO:0000259" key="1">
    <source>
        <dbReference type="Pfam" id="PF13847"/>
    </source>
</evidence>
<dbReference type="OrthoDB" id="649979at2"/>
<dbReference type="GO" id="GO:0008168">
    <property type="term" value="F:methyltransferase activity"/>
    <property type="evidence" value="ECO:0007669"/>
    <property type="project" value="UniProtKB-KW"/>
</dbReference>
<dbReference type="GO" id="GO:0032259">
    <property type="term" value="P:methylation"/>
    <property type="evidence" value="ECO:0007669"/>
    <property type="project" value="UniProtKB-KW"/>
</dbReference>
<name>U5QBZ8_GLOK1</name>
<feature type="domain" description="Methyltransferase" evidence="1">
    <location>
        <begin position="58"/>
        <end position="227"/>
    </location>
</feature>
<dbReference type="HOGENOM" id="CLU_622297_0_0_3"/>
<dbReference type="eggNOG" id="COG2227">
    <property type="taxonomic scope" value="Bacteria"/>
</dbReference>
<dbReference type="CDD" id="cd02440">
    <property type="entry name" value="AdoMet_MTases"/>
    <property type="match status" value="1"/>
</dbReference>
<keyword evidence="3" id="KW-1185">Reference proteome</keyword>
<dbReference type="PANTHER" id="PTHR43464:SF91">
    <property type="entry name" value="SLL0487 PROTEIN"/>
    <property type="match status" value="1"/>
</dbReference>
<dbReference type="RefSeq" id="WP_023171431.1">
    <property type="nucleotide sequence ID" value="NC_022600.1"/>
</dbReference>
<dbReference type="KEGG" id="glj:GKIL_0180"/>
<keyword evidence="2" id="KW-0489">Methyltransferase</keyword>
<dbReference type="Gene3D" id="3.40.50.150">
    <property type="entry name" value="Vaccinia Virus protein VP39"/>
    <property type="match status" value="1"/>
</dbReference>
<organism evidence="2 3">
    <name type="scientific">Gloeobacter kilaueensis (strain ATCC BAA-2537 / CCAP 1431/1 / ULC 316 / JS1)</name>
    <dbReference type="NCBI Taxonomy" id="1183438"/>
    <lineage>
        <taxon>Bacteria</taxon>
        <taxon>Bacillati</taxon>
        <taxon>Cyanobacteriota</taxon>
        <taxon>Cyanophyceae</taxon>
        <taxon>Gloeobacterales</taxon>
        <taxon>Gloeobacteraceae</taxon>
        <taxon>Gloeobacter</taxon>
    </lineage>
</organism>
<evidence type="ECO:0000313" key="2">
    <source>
        <dbReference type="EMBL" id="AGY56427.1"/>
    </source>
</evidence>
<keyword evidence="2" id="KW-0808">Transferase</keyword>
<protein>
    <submittedName>
        <fullName evidence="2">Ubiquinone/menaquinone biosynthesis methyltransferase</fullName>
    </submittedName>
</protein>
<reference evidence="2 3" key="1">
    <citation type="journal article" date="2013" name="PLoS ONE">
        <title>Cultivation and Complete Genome Sequencing of Gloeobacter kilaueensis sp. nov., from a Lava Cave in Kilauea Caldera, Hawai'i.</title>
        <authorList>
            <person name="Saw J.H."/>
            <person name="Schatz M."/>
            <person name="Brown M.V."/>
            <person name="Kunkel D.D."/>
            <person name="Foster J.S."/>
            <person name="Shick H."/>
            <person name="Christensen S."/>
            <person name="Hou S."/>
            <person name="Wan X."/>
            <person name="Donachie S.P."/>
        </authorList>
    </citation>
    <scope>NUCLEOTIDE SEQUENCE [LARGE SCALE GENOMIC DNA]</scope>
    <source>
        <strain evidence="3">JS</strain>
    </source>
</reference>
<gene>
    <name evidence="2" type="primary">ubiE</name>
    <name evidence="2" type="ORF">GKIL_0180</name>
</gene>
<keyword evidence="2" id="KW-0830">Ubiquinone</keyword>
<dbReference type="Pfam" id="PF13847">
    <property type="entry name" value="Methyltransf_31"/>
    <property type="match status" value="1"/>
</dbReference>
<dbReference type="PATRIC" id="fig|1183438.3.peg.180"/>
<dbReference type="InterPro" id="IPR029063">
    <property type="entry name" value="SAM-dependent_MTases_sf"/>
</dbReference>
<dbReference type="EMBL" id="CP003587">
    <property type="protein sequence ID" value="AGY56427.1"/>
    <property type="molecule type" value="Genomic_DNA"/>
</dbReference>
<proteinExistence type="predicted"/>
<dbReference type="PANTHER" id="PTHR43464">
    <property type="entry name" value="METHYLTRANSFERASE"/>
    <property type="match status" value="1"/>
</dbReference>
<accession>U5QBZ8</accession>
<dbReference type="InterPro" id="IPR025714">
    <property type="entry name" value="Methyltranfer_dom"/>
</dbReference>
<dbReference type="AlphaFoldDB" id="U5QBZ8"/>
<dbReference type="SUPFAM" id="SSF53335">
    <property type="entry name" value="S-adenosyl-L-methionine-dependent methyltransferases"/>
    <property type="match status" value="1"/>
</dbReference>
<dbReference type="Proteomes" id="UP000017396">
    <property type="component" value="Chromosome"/>
</dbReference>
<sequence>MESNSGTEQSLRKYYDRVPYPANPIDETLSENADVLYIHNFLTPYYLRNRALPPTRPLRLLDAGCGSGFKTLALAQANPDARIVGIDLSDMSLQIARQRLVRHGYGQTEFFALPVERVGELGETFDYINCDEVLYLLPDPEAALRALKAVLAPGGILRTNLHNRYQREPLYRAQRAFRLMNTAGDLQEEAQADLVRQVMNNLKDSVYLKHVCWNGQSDQKERSEWIEMNYLLEGDKGFTVPEMFELLERTELEFIGMVQWPQWELLDLFQDPESVPSEFERIYRALPLPQRLHLYELIQGKHRLLDFWCGHPGEGQLHAPFRHWSDAELDRCSVRLHPQLTTGALKAQLLASIETNGEFHLNAFLHEPGGADFVMMNKIARGLLPLWDGPQLLGPFLDAWTTQTLALAAADGIDLAFESMCQDLKMFILQTEMFAYTLVGRGS</sequence>
<dbReference type="STRING" id="1183438.GKIL_0180"/>